<dbReference type="EMBL" id="MRZU01000004">
    <property type="protein sequence ID" value="OUJ18576.1"/>
    <property type="molecule type" value="Genomic_DNA"/>
</dbReference>
<evidence type="ECO:0000259" key="9">
    <source>
        <dbReference type="PROSITE" id="PS50200"/>
    </source>
</evidence>
<dbReference type="SMART" id="SM00448">
    <property type="entry name" value="REC"/>
    <property type="match status" value="1"/>
</dbReference>
<dbReference type="GO" id="GO:0005829">
    <property type="term" value="C:cytosol"/>
    <property type="evidence" value="ECO:0007669"/>
    <property type="project" value="TreeGrafter"/>
</dbReference>
<dbReference type="PROSITE" id="PS50200">
    <property type="entry name" value="RA"/>
    <property type="match status" value="1"/>
</dbReference>
<evidence type="ECO:0000256" key="1">
    <source>
        <dbReference type="ARBA" id="ARBA00022553"/>
    </source>
</evidence>
<evidence type="ECO:0000256" key="7">
    <source>
        <dbReference type="SAM" id="MobiDB-lite"/>
    </source>
</evidence>
<dbReference type="SUPFAM" id="SSF52172">
    <property type="entry name" value="CheY-like"/>
    <property type="match status" value="1"/>
</dbReference>
<dbReference type="RefSeq" id="WP_086637838.1">
    <property type="nucleotide sequence ID" value="NZ_MRZU01000004.1"/>
</dbReference>
<dbReference type="Gene3D" id="3.40.50.2300">
    <property type="match status" value="1"/>
</dbReference>
<proteinExistence type="predicted"/>
<dbReference type="Pfam" id="PF00072">
    <property type="entry name" value="Response_reg"/>
    <property type="match status" value="1"/>
</dbReference>
<evidence type="ECO:0000313" key="10">
    <source>
        <dbReference type="EMBL" id="OUJ18576.1"/>
    </source>
</evidence>
<dbReference type="InterPro" id="IPR013971">
    <property type="entry name" value="HalX_domain"/>
</dbReference>
<sequence length="194" mass="22798">MKKVLIIEDNPDELELFEEILKDQYQVTTAGDGEEGLQKISPETDLVLLDRMMPGIDGGEVLKKIRKNKNPEISQTPVILLTALDPDLDIIEMEFNDYINKPISPKNLRKKIKETISISEYDTQIDQYYSTINKIEKLRENLDEDILRKNKEYQELKRKKQKQQKKVDKSLQKLMKDLPPEKTEEFHEILEKLL</sequence>
<dbReference type="GO" id="GO:0006355">
    <property type="term" value="P:regulation of DNA-templated transcription"/>
    <property type="evidence" value="ECO:0007669"/>
    <property type="project" value="TreeGrafter"/>
</dbReference>
<feature type="compositionally biased region" description="Basic and acidic residues" evidence="7">
    <location>
        <begin position="165"/>
        <end position="179"/>
    </location>
</feature>
<evidence type="ECO:0000256" key="4">
    <source>
        <dbReference type="ARBA" id="ARBA00023125"/>
    </source>
</evidence>
<evidence type="ECO:0000256" key="6">
    <source>
        <dbReference type="PROSITE-ProRule" id="PRU00169"/>
    </source>
</evidence>
<dbReference type="OrthoDB" id="86314at2157"/>
<name>A0A1Y3GGT5_9EURY</name>
<evidence type="ECO:0000256" key="3">
    <source>
        <dbReference type="ARBA" id="ARBA00023015"/>
    </source>
</evidence>
<dbReference type="InterPro" id="IPR011006">
    <property type="entry name" value="CheY-like_superfamily"/>
</dbReference>
<dbReference type="InterPro" id="IPR001789">
    <property type="entry name" value="Sig_transdc_resp-reg_receiver"/>
</dbReference>
<dbReference type="PROSITE" id="PS50110">
    <property type="entry name" value="RESPONSE_REGULATORY"/>
    <property type="match status" value="1"/>
</dbReference>
<keyword evidence="1 6" id="KW-0597">Phosphoprotein</keyword>
<reference evidence="10 11" key="1">
    <citation type="submission" date="2016-12" db="EMBL/GenBank/DDBJ databases">
        <title>Discovery of methanogenic haloarchaea.</title>
        <authorList>
            <person name="Sorokin D.Y."/>
            <person name="Makarova K.S."/>
            <person name="Abbas B."/>
            <person name="Ferrer M."/>
            <person name="Golyshin P.N."/>
        </authorList>
    </citation>
    <scope>NUCLEOTIDE SEQUENCE [LARGE SCALE GENOMIC DNA]</scope>
    <source>
        <strain evidence="10">AMET1</strain>
    </source>
</reference>
<keyword evidence="5" id="KW-0804">Transcription</keyword>
<dbReference type="GO" id="GO:0032993">
    <property type="term" value="C:protein-DNA complex"/>
    <property type="evidence" value="ECO:0007669"/>
    <property type="project" value="TreeGrafter"/>
</dbReference>
<evidence type="ECO:0000256" key="5">
    <source>
        <dbReference type="ARBA" id="ARBA00023163"/>
    </source>
</evidence>
<feature type="region of interest" description="Disordered" evidence="7">
    <location>
        <begin position="157"/>
        <end position="179"/>
    </location>
</feature>
<dbReference type="PANTHER" id="PTHR48111">
    <property type="entry name" value="REGULATOR OF RPOS"/>
    <property type="match status" value="1"/>
</dbReference>
<dbReference type="Proteomes" id="UP000195137">
    <property type="component" value="Unassembled WGS sequence"/>
</dbReference>
<protein>
    <submittedName>
        <fullName evidence="10">Rec domain</fullName>
    </submittedName>
</protein>
<feature type="modified residue" description="4-aspartylphosphate" evidence="6">
    <location>
        <position position="50"/>
    </location>
</feature>
<evidence type="ECO:0000256" key="2">
    <source>
        <dbReference type="ARBA" id="ARBA00023012"/>
    </source>
</evidence>
<keyword evidence="3" id="KW-0805">Transcription regulation</keyword>
<dbReference type="InterPro" id="IPR000159">
    <property type="entry name" value="RA_dom"/>
</dbReference>
<keyword evidence="2" id="KW-0902">Two-component regulatory system</keyword>
<feature type="domain" description="Response regulatory" evidence="8">
    <location>
        <begin position="3"/>
        <end position="116"/>
    </location>
</feature>
<feature type="domain" description="Ras-associating" evidence="9">
    <location>
        <begin position="1"/>
        <end position="67"/>
    </location>
</feature>
<evidence type="ECO:0000259" key="8">
    <source>
        <dbReference type="PROSITE" id="PS50110"/>
    </source>
</evidence>
<dbReference type="AlphaFoldDB" id="A0A1Y3GGT5"/>
<dbReference type="Pfam" id="PF08663">
    <property type="entry name" value="HalX"/>
    <property type="match status" value="1"/>
</dbReference>
<keyword evidence="4" id="KW-0238">DNA-binding</keyword>
<gene>
    <name evidence="10" type="ORF">AMET1_1495</name>
</gene>
<keyword evidence="11" id="KW-1185">Reference proteome</keyword>
<organism evidence="10 11">
    <name type="scientific">Methanonatronarchaeum thermophilum</name>
    <dbReference type="NCBI Taxonomy" id="1927129"/>
    <lineage>
        <taxon>Archaea</taxon>
        <taxon>Methanobacteriati</taxon>
        <taxon>Methanobacteriota</taxon>
        <taxon>Methanonatronarchaeia</taxon>
        <taxon>Methanonatronarchaeales</taxon>
        <taxon>Methanonatronarchaeaceae</taxon>
        <taxon>Methanonatronarchaeum</taxon>
    </lineage>
</organism>
<accession>A0A1Y3GGT5</accession>
<dbReference type="InterPro" id="IPR039420">
    <property type="entry name" value="WalR-like"/>
</dbReference>
<evidence type="ECO:0000313" key="11">
    <source>
        <dbReference type="Proteomes" id="UP000195137"/>
    </source>
</evidence>
<dbReference type="GO" id="GO:0000156">
    <property type="term" value="F:phosphorelay response regulator activity"/>
    <property type="evidence" value="ECO:0007669"/>
    <property type="project" value="TreeGrafter"/>
</dbReference>
<dbReference type="GO" id="GO:0000976">
    <property type="term" value="F:transcription cis-regulatory region binding"/>
    <property type="evidence" value="ECO:0007669"/>
    <property type="project" value="TreeGrafter"/>
</dbReference>
<comment type="caution">
    <text evidence="10">The sequence shown here is derived from an EMBL/GenBank/DDBJ whole genome shotgun (WGS) entry which is preliminary data.</text>
</comment>
<dbReference type="PANTHER" id="PTHR48111:SF1">
    <property type="entry name" value="TWO-COMPONENT RESPONSE REGULATOR ORR33"/>
    <property type="match status" value="1"/>
</dbReference>